<dbReference type="Gene3D" id="3.40.50.1000">
    <property type="entry name" value="HAD superfamily/HAD-like"/>
    <property type="match status" value="1"/>
</dbReference>
<dbReference type="InterPro" id="IPR023214">
    <property type="entry name" value="HAD_sf"/>
</dbReference>
<evidence type="ECO:0000313" key="2">
    <source>
        <dbReference type="EMBL" id="CAE6792362.1"/>
    </source>
</evidence>
<dbReference type="InterPro" id="IPR006423">
    <property type="entry name" value="Lipo_e_P4"/>
</dbReference>
<evidence type="ECO:0000256" key="1">
    <source>
        <dbReference type="ARBA" id="ARBA00022729"/>
    </source>
</evidence>
<evidence type="ECO:0000313" key="3">
    <source>
        <dbReference type="Proteomes" id="UP000675880"/>
    </source>
</evidence>
<dbReference type="InterPro" id="IPR005519">
    <property type="entry name" value="Acid_phosphat_B-like"/>
</dbReference>
<dbReference type="SUPFAM" id="SSF56784">
    <property type="entry name" value="HAD-like"/>
    <property type="match status" value="1"/>
</dbReference>
<comment type="caution">
    <text evidence="2">The sequence shown here is derived from an EMBL/GenBank/DDBJ whole genome shotgun (WGS) entry which is preliminary data.</text>
</comment>
<dbReference type="SFLD" id="SFLDG01125">
    <property type="entry name" value="C1.1:_Acid_Phosphatase_Like"/>
    <property type="match status" value="1"/>
</dbReference>
<accession>A0ABN7M9S0</accession>
<reference evidence="2 3" key="1">
    <citation type="submission" date="2021-02" db="EMBL/GenBank/DDBJ databases">
        <authorList>
            <person name="Han P."/>
        </authorList>
    </citation>
    <scope>NUCLEOTIDE SEQUENCE [LARGE SCALE GENOMIC DNA]</scope>
    <source>
        <strain evidence="2">Candidatus Nitrospira sp. ZN2</strain>
    </source>
</reference>
<name>A0ABN7M9S0_9BACT</name>
<dbReference type="Proteomes" id="UP000675880">
    <property type="component" value="Unassembled WGS sequence"/>
</dbReference>
<dbReference type="PANTHER" id="PTHR31284">
    <property type="entry name" value="ACID PHOSPHATASE-LIKE PROTEIN"/>
    <property type="match status" value="1"/>
</dbReference>
<sequence length="273" mass="30615">MFTHLCWVVLVLMTGTGCASHRDTHELLDSLLWVRTSAEYHVLSSTTYRQAGEALDRALRERTWSAMPEDTGDIANWPPAVILDLDETVLDNSAFEGWLVTQRATFSPSAWDDWVREADAPAVPGALDFIAQAHSKGVAILFITNRHAGQESSTRLNLEKLGVPLPNDFDTVLSEGEPPFNWPADKSSRRQYLANRFRILLLIGDDLGDFVSGAGDTPEQRVRLAREHSERWGTTWFLLPNPMYGSWERALVSPSLSDDDRLKAKRARAGARR</sequence>
<dbReference type="EMBL" id="CAJNBJ010000019">
    <property type="protein sequence ID" value="CAE6792362.1"/>
    <property type="molecule type" value="Genomic_DNA"/>
</dbReference>
<organism evidence="2 3">
    <name type="scientific">Nitrospira defluvii</name>
    <dbReference type="NCBI Taxonomy" id="330214"/>
    <lineage>
        <taxon>Bacteria</taxon>
        <taxon>Pseudomonadati</taxon>
        <taxon>Nitrospirota</taxon>
        <taxon>Nitrospiria</taxon>
        <taxon>Nitrospirales</taxon>
        <taxon>Nitrospiraceae</taxon>
        <taxon>Nitrospira</taxon>
    </lineage>
</organism>
<dbReference type="SFLD" id="SFLDS00003">
    <property type="entry name" value="Haloacid_Dehalogenase"/>
    <property type="match status" value="1"/>
</dbReference>
<proteinExistence type="predicted"/>
<dbReference type="PIRSF" id="PIRSF019271">
    <property type="entry name" value="Acid_Ptase_C"/>
    <property type="match status" value="1"/>
</dbReference>
<evidence type="ECO:0008006" key="4">
    <source>
        <dbReference type="Google" id="ProtNLM"/>
    </source>
</evidence>
<dbReference type="InterPro" id="IPR036412">
    <property type="entry name" value="HAD-like_sf"/>
</dbReference>
<dbReference type="PANTHER" id="PTHR31284:SF10">
    <property type="entry name" value="ACID PHOSPHATASE-LIKE PROTEIN"/>
    <property type="match status" value="1"/>
</dbReference>
<gene>
    <name evidence="2" type="ORF">NSPZN2_60070</name>
</gene>
<protein>
    <recommendedName>
        <fullName evidence="4">Acid phosphatase</fullName>
    </recommendedName>
</protein>
<keyword evidence="1" id="KW-0732">Signal</keyword>
<dbReference type="Pfam" id="PF03767">
    <property type="entry name" value="Acid_phosphat_B"/>
    <property type="match status" value="1"/>
</dbReference>
<keyword evidence="3" id="KW-1185">Reference proteome</keyword>